<evidence type="ECO:0000256" key="2">
    <source>
        <dbReference type="ARBA" id="ARBA00008389"/>
    </source>
</evidence>
<evidence type="ECO:0000256" key="8">
    <source>
        <dbReference type="ARBA" id="ARBA00023080"/>
    </source>
</evidence>
<dbReference type="AlphaFoldDB" id="A0A9P0BCD2"/>
<evidence type="ECO:0000256" key="3">
    <source>
        <dbReference type="ARBA" id="ARBA00012643"/>
    </source>
</evidence>
<dbReference type="InterPro" id="IPR036412">
    <property type="entry name" value="HAD-like_sf"/>
</dbReference>
<reference evidence="10" key="1">
    <citation type="submission" date="2021-12" db="EMBL/GenBank/DDBJ databases">
        <authorList>
            <person name="King R."/>
        </authorList>
    </citation>
    <scope>NUCLEOTIDE SEQUENCE</scope>
</reference>
<dbReference type="GO" id="GO:0009117">
    <property type="term" value="P:nucleotide metabolic process"/>
    <property type="evidence" value="ECO:0007669"/>
    <property type="project" value="UniProtKB-KW"/>
</dbReference>
<dbReference type="SFLD" id="SFLDG01128">
    <property type="entry name" value="C1.4:_5'-Nucleotidase_Like"/>
    <property type="match status" value="1"/>
</dbReference>
<gene>
    <name evidence="10" type="ORF">MELIAE_LOCUS9877</name>
</gene>
<evidence type="ECO:0000256" key="6">
    <source>
        <dbReference type="ARBA" id="ARBA00022801"/>
    </source>
</evidence>
<comment type="catalytic activity">
    <reaction evidence="1 9">
        <text>a ribonucleoside 5'-phosphate + H2O = a ribonucleoside + phosphate</text>
        <dbReference type="Rhea" id="RHEA:12484"/>
        <dbReference type="ChEBI" id="CHEBI:15377"/>
        <dbReference type="ChEBI" id="CHEBI:18254"/>
        <dbReference type="ChEBI" id="CHEBI:43474"/>
        <dbReference type="ChEBI" id="CHEBI:58043"/>
        <dbReference type="EC" id="3.1.3.5"/>
    </reaction>
</comment>
<evidence type="ECO:0000256" key="1">
    <source>
        <dbReference type="ARBA" id="ARBA00000815"/>
    </source>
</evidence>
<dbReference type="GO" id="GO:0000287">
    <property type="term" value="F:magnesium ion binding"/>
    <property type="evidence" value="ECO:0007669"/>
    <property type="project" value="InterPro"/>
</dbReference>
<keyword evidence="9" id="KW-0963">Cytoplasm</keyword>
<sequence>MSKFLGYPGLFSCKYCTNKMDLIGKIPQLNKKHVHINNPDKFNEILKQIIEDGPSKLQVLSDFDKTITKQHDNGKTHLSSFGIFEKCPSLTDEFVKTVDGLNKKYYPMEMDPHIPLKEKYQLMEEWWGQSENALRGLVVSPKEMEVVCKQLGPSLRDGTNIAFDMLHQEEVPVLVFSAGLGDIVKLVLNQKDVLLPNVKIVSNFLKYNSEGVIEGFTAPAIHVFNKNEYAIKNTEFYNCIIDRTNVILLGDSIGDAKMAEGITHVNNVLKIGFLYERKEEALPHYLDTFDVVLEDDQTMDVFISLLKCIFEKKLQI</sequence>
<evidence type="ECO:0000256" key="5">
    <source>
        <dbReference type="ARBA" id="ARBA00022741"/>
    </source>
</evidence>
<evidence type="ECO:0000256" key="7">
    <source>
        <dbReference type="ARBA" id="ARBA00022842"/>
    </source>
</evidence>
<dbReference type="Proteomes" id="UP001154078">
    <property type="component" value="Chromosome 7"/>
</dbReference>
<evidence type="ECO:0000256" key="9">
    <source>
        <dbReference type="RuleBase" id="RU361276"/>
    </source>
</evidence>
<dbReference type="EMBL" id="OV121138">
    <property type="protein sequence ID" value="CAH0560044.1"/>
    <property type="molecule type" value="Genomic_DNA"/>
</dbReference>
<dbReference type="OrthoDB" id="10014216at2759"/>
<dbReference type="GO" id="GO:0008253">
    <property type="term" value="F:5'-nucleotidase activity"/>
    <property type="evidence" value="ECO:0007669"/>
    <property type="project" value="UniProtKB-EC"/>
</dbReference>
<dbReference type="NCBIfam" id="TIGR01544">
    <property type="entry name" value="HAD-SF-IE"/>
    <property type="match status" value="1"/>
</dbReference>
<keyword evidence="7" id="KW-0460">Magnesium</keyword>
<evidence type="ECO:0000313" key="10">
    <source>
        <dbReference type="EMBL" id="CAH0560044.1"/>
    </source>
</evidence>
<accession>A0A9P0BCD2</accession>
<dbReference type="SUPFAM" id="SSF56784">
    <property type="entry name" value="HAD-like"/>
    <property type="match status" value="1"/>
</dbReference>
<dbReference type="Pfam" id="PF05822">
    <property type="entry name" value="UMPH-1"/>
    <property type="match status" value="1"/>
</dbReference>
<proteinExistence type="inferred from homology"/>
<keyword evidence="4" id="KW-0479">Metal-binding</keyword>
<dbReference type="EC" id="3.1.3.5" evidence="3 9"/>
<dbReference type="SFLD" id="SFLDS00003">
    <property type="entry name" value="Haloacid_Dehalogenase"/>
    <property type="match status" value="1"/>
</dbReference>
<comment type="similarity">
    <text evidence="2 9">Belongs to the pyrimidine 5'-nucleotidase family.</text>
</comment>
<name>A0A9P0BCD2_BRAAE</name>
<dbReference type="PANTHER" id="PTHR13045:SF0">
    <property type="entry name" value="7-METHYLGUANOSINE PHOSPHATE-SPECIFIC 5'-NUCLEOTIDASE"/>
    <property type="match status" value="1"/>
</dbReference>
<keyword evidence="8 9" id="KW-0546">Nucleotide metabolism</keyword>
<keyword evidence="6 9" id="KW-0378">Hydrolase</keyword>
<evidence type="ECO:0000256" key="4">
    <source>
        <dbReference type="ARBA" id="ARBA00022723"/>
    </source>
</evidence>
<dbReference type="PANTHER" id="PTHR13045">
    <property type="entry name" value="5'-NUCLEOTIDASE"/>
    <property type="match status" value="1"/>
</dbReference>
<dbReference type="Gene3D" id="3.40.50.1000">
    <property type="entry name" value="HAD superfamily/HAD-like"/>
    <property type="match status" value="1"/>
</dbReference>
<evidence type="ECO:0000313" key="11">
    <source>
        <dbReference type="Proteomes" id="UP001154078"/>
    </source>
</evidence>
<dbReference type="GO" id="GO:0005737">
    <property type="term" value="C:cytoplasm"/>
    <property type="evidence" value="ECO:0007669"/>
    <property type="project" value="UniProtKB-SubCell"/>
</dbReference>
<keyword evidence="5 9" id="KW-0547">Nucleotide-binding</keyword>
<dbReference type="FunFam" id="1.10.150.340:FF:000001">
    <property type="entry name" value="Cytosolic 5-nucleotidase 3-like"/>
    <property type="match status" value="1"/>
</dbReference>
<dbReference type="InterPro" id="IPR023214">
    <property type="entry name" value="HAD_sf"/>
</dbReference>
<organism evidence="10 11">
    <name type="scientific">Brassicogethes aeneus</name>
    <name type="common">Rape pollen beetle</name>
    <name type="synonym">Meligethes aeneus</name>
    <dbReference type="NCBI Taxonomy" id="1431903"/>
    <lineage>
        <taxon>Eukaryota</taxon>
        <taxon>Metazoa</taxon>
        <taxon>Ecdysozoa</taxon>
        <taxon>Arthropoda</taxon>
        <taxon>Hexapoda</taxon>
        <taxon>Insecta</taxon>
        <taxon>Pterygota</taxon>
        <taxon>Neoptera</taxon>
        <taxon>Endopterygota</taxon>
        <taxon>Coleoptera</taxon>
        <taxon>Polyphaga</taxon>
        <taxon>Cucujiformia</taxon>
        <taxon>Nitidulidae</taxon>
        <taxon>Meligethinae</taxon>
        <taxon>Brassicogethes</taxon>
    </lineage>
</organism>
<dbReference type="Gene3D" id="1.10.150.340">
    <property type="entry name" value="Pyrimidine 5'-nucleotidase (UMPH-1), N-terminal domain"/>
    <property type="match status" value="1"/>
</dbReference>
<comment type="subcellular location">
    <subcellularLocation>
        <location evidence="9">Cytoplasm</location>
    </subcellularLocation>
</comment>
<dbReference type="GO" id="GO:0000166">
    <property type="term" value="F:nucleotide binding"/>
    <property type="evidence" value="ECO:0007669"/>
    <property type="project" value="UniProtKB-KW"/>
</dbReference>
<dbReference type="FunFam" id="3.40.50.1000:FF:000032">
    <property type="entry name" value="Cytosolic 5-nucleotidase 3-like"/>
    <property type="match status" value="1"/>
</dbReference>
<protein>
    <recommendedName>
        <fullName evidence="3 9">5'-nucleotidase</fullName>
        <ecNumber evidence="3 9">3.1.3.5</ecNumber>
    </recommendedName>
</protein>
<dbReference type="InterPro" id="IPR006434">
    <property type="entry name" value="Pyrimidine_nucleotidase_eu"/>
</dbReference>
<keyword evidence="11" id="KW-1185">Reference proteome</keyword>